<organism evidence="2 3">
    <name type="scientific">Nostoc spongiaeforme FACHB-130</name>
    <dbReference type="NCBI Taxonomy" id="1357510"/>
    <lineage>
        <taxon>Bacteria</taxon>
        <taxon>Bacillati</taxon>
        <taxon>Cyanobacteriota</taxon>
        <taxon>Cyanophyceae</taxon>
        <taxon>Nostocales</taxon>
        <taxon>Nostocaceae</taxon>
        <taxon>Nostoc</taxon>
    </lineage>
</organism>
<dbReference type="NCBIfam" id="TIGR02586">
    <property type="entry name" value="cas5_cmx5_devS"/>
    <property type="match status" value="1"/>
</dbReference>
<gene>
    <name evidence="2" type="primary">cas5</name>
    <name evidence="2" type="ORF">H6G74_29165</name>
</gene>
<reference evidence="2 3" key="1">
    <citation type="journal article" date="2020" name="ISME J.">
        <title>Comparative genomics reveals insights into cyanobacterial evolution and habitat adaptation.</title>
        <authorList>
            <person name="Chen M.Y."/>
            <person name="Teng W.K."/>
            <person name="Zhao L."/>
            <person name="Hu C.X."/>
            <person name="Zhou Y.K."/>
            <person name="Han B.P."/>
            <person name="Song L.R."/>
            <person name="Shu W.S."/>
        </authorList>
    </citation>
    <scope>NUCLEOTIDE SEQUENCE [LARGE SCALE GENOMIC DNA]</scope>
    <source>
        <strain evidence="2 3">FACHB-130</strain>
    </source>
</reference>
<evidence type="ECO:0000313" key="3">
    <source>
        <dbReference type="Proteomes" id="UP000603457"/>
    </source>
</evidence>
<sequence length="246" mass="27448">MANPDPKTLVKQFFQIKAPFASFRPFQSGAYRSTTPVPSPSTVYGLLLNIAGIEQREELTTPVKSMRDDLPEIEIAIAQISQPETALLTQQLHHYPVGASGAELAQKTYGSKYWIAPVKREVLVNLNLVIGMKAEQWLCDRILQGLSGELDEPRYGLPFAGDNNFLFDSIESIDSPPMARWYSPLQQGNYSTERGYCRLTVWINRADNSKTEIAVFAPSSFCLHPPESAWIKLPVSNMGDRLGLNT</sequence>
<comment type="caution">
    <text evidence="2">The sequence shown here is derived from an EMBL/GenBank/DDBJ whole genome shotgun (WGS) entry which is preliminary data.</text>
</comment>
<dbReference type="Gene3D" id="3.30.70.2660">
    <property type="match status" value="1"/>
</dbReference>
<evidence type="ECO:0000313" key="2">
    <source>
        <dbReference type="EMBL" id="MBD2598368.1"/>
    </source>
</evidence>
<proteinExistence type="predicted"/>
<dbReference type="InterPro" id="IPR021124">
    <property type="entry name" value="CRISPR-assoc_prot_Cas5"/>
</dbReference>
<dbReference type="InterPro" id="IPR013415">
    <property type="entry name" value="Cas5_Cmx5_DevS"/>
</dbReference>
<name>A0ABR8G520_9NOSO</name>
<dbReference type="NCBIfam" id="TIGR02593">
    <property type="entry name" value="CRISPR_cas5"/>
    <property type="match status" value="1"/>
</dbReference>
<dbReference type="InterPro" id="IPR013422">
    <property type="entry name" value="CRISPR-assoc_prot_Cas5_N"/>
</dbReference>
<dbReference type="RefSeq" id="WP_190971033.1">
    <property type="nucleotide sequence ID" value="NZ_JACJTB010000069.1"/>
</dbReference>
<keyword evidence="3" id="KW-1185">Reference proteome</keyword>
<dbReference type="Proteomes" id="UP000603457">
    <property type="component" value="Unassembled WGS sequence"/>
</dbReference>
<dbReference type="EMBL" id="JACJTB010000069">
    <property type="protein sequence ID" value="MBD2598368.1"/>
    <property type="molecule type" value="Genomic_DNA"/>
</dbReference>
<keyword evidence="1" id="KW-0051">Antiviral defense</keyword>
<accession>A0ABR8G520</accession>
<evidence type="ECO:0000256" key="1">
    <source>
        <dbReference type="ARBA" id="ARBA00023118"/>
    </source>
</evidence>
<dbReference type="Pfam" id="PF09704">
    <property type="entry name" value="Cas_Cas5d"/>
    <property type="match status" value="1"/>
</dbReference>
<protein>
    <submittedName>
        <fullName evidence="2">Type I-MYXAN CRISPR-associated protein Cas5/Cmx5/DevS</fullName>
    </submittedName>
</protein>